<feature type="domain" description="RagB/SusD" evidence="6">
    <location>
        <begin position="304"/>
        <end position="497"/>
    </location>
</feature>
<accession>A0A1I2RIX3</accession>
<dbReference type="SUPFAM" id="SSF48452">
    <property type="entry name" value="TPR-like"/>
    <property type="match status" value="1"/>
</dbReference>
<keyword evidence="5" id="KW-0998">Cell outer membrane</keyword>
<evidence type="ECO:0000256" key="2">
    <source>
        <dbReference type="ARBA" id="ARBA00006275"/>
    </source>
</evidence>
<dbReference type="InterPro" id="IPR011990">
    <property type="entry name" value="TPR-like_helical_dom_sf"/>
</dbReference>
<reference evidence="9" key="1">
    <citation type="submission" date="2016-10" db="EMBL/GenBank/DDBJ databases">
        <authorList>
            <person name="Varghese N."/>
            <person name="Submissions S."/>
        </authorList>
    </citation>
    <scope>NUCLEOTIDE SEQUENCE [LARGE SCALE GENOMIC DNA]</scope>
    <source>
        <strain evidence="9">LP51</strain>
    </source>
</reference>
<dbReference type="InterPro" id="IPR033985">
    <property type="entry name" value="SusD-like_N"/>
</dbReference>
<dbReference type="RefSeq" id="WP_092099799.1">
    <property type="nucleotide sequence ID" value="NZ_FOOT01000002.1"/>
</dbReference>
<gene>
    <name evidence="8" type="ORF">SAMN05421739_102333</name>
</gene>
<comment type="subcellular location">
    <subcellularLocation>
        <location evidence="1">Cell outer membrane</location>
    </subcellularLocation>
</comment>
<evidence type="ECO:0000259" key="7">
    <source>
        <dbReference type="Pfam" id="PF14322"/>
    </source>
</evidence>
<dbReference type="OrthoDB" id="9792139at2"/>
<keyword evidence="3" id="KW-0732">Signal</keyword>
<keyword evidence="4" id="KW-0472">Membrane</keyword>
<proteinExistence type="inferred from homology"/>
<evidence type="ECO:0000256" key="5">
    <source>
        <dbReference type="ARBA" id="ARBA00023237"/>
    </source>
</evidence>
<dbReference type="PROSITE" id="PS51257">
    <property type="entry name" value="PROKAR_LIPOPROTEIN"/>
    <property type="match status" value="1"/>
</dbReference>
<dbReference type="Proteomes" id="UP000198724">
    <property type="component" value="Unassembled WGS sequence"/>
</dbReference>
<dbReference type="Pfam" id="PF14322">
    <property type="entry name" value="SusD-like_3"/>
    <property type="match status" value="1"/>
</dbReference>
<evidence type="ECO:0000259" key="6">
    <source>
        <dbReference type="Pfam" id="PF07980"/>
    </source>
</evidence>
<dbReference type="AlphaFoldDB" id="A0A1I2RIX3"/>
<protein>
    <submittedName>
        <fullName evidence="8">SusD family protein</fullName>
    </submittedName>
</protein>
<dbReference type="GO" id="GO:0009279">
    <property type="term" value="C:cell outer membrane"/>
    <property type="evidence" value="ECO:0007669"/>
    <property type="project" value="UniProtKB-SubCell"/>
</dbReference>
<dbReference type="InterPro" id="IPR012944">
    <property type="entry name" value="SusD_RagB_dom"/>
</dbReference>
<sequence length="497" mass="56223">MKFKFRNYIYPAILCAAVLTGCSDDLDVQPYDGLTIDQTTGTPEGLKAATIGNYNYIKDPYYTRNFHMLVEYPSDNVALSGTTTDPLFYAYNYQHLTSMGITDNFFRKAYQAIYGTNVVIEKLQEGQSAELDQVLGENYFLRAMVHFDLVNIFGRPYAQDGGASPGVMIRNNTDINDLPPRSSVKEVYEFVIGDLEKAASLMGGSKSSSFASKEVAQALLSRVYLYMENNEKAIEYADLVINSGRYTLLPTADLPNYFTYANETNRETIFAIKHTLQDDQTWGSLGSMYLNDGMGYGEMYASESYRNLIDKFEEDKRREFIVPVYEKNADGSIKTGADGKPVLAARNGYQKYYITKYSYQEGVVTLSSPVYLRLAEMYLNRAEANAKLGNDEAALEDVNLIRRRAGLSGDALFSASNMMGYTSVLDVVLDERRLELAWEAQRKYDVFRNKRTMVRNYPGTHLPSGSNTQEIPYTHPRVVYFIPEQEIILNPKLEQNP</sequence>
<comment type="similarity">
    <text evidence="2">Belongs to the SusD family.</text>
</comment>
<dbReference type="STRING" id="1436961.SAMN05421739_102333"/>
<evidence type="ECO:0000256" key="4">
    <source>
        <dbReference type="ARBA" id="ARBA00023136"/>
    </source>
</evidence>
<dbReference type="Gene3D" id="1.25.40.390">
    <property type="match status" value="1"/>
</dbReference>
<dbReference type="CDD" id="cd08977">
    <property type="entry name" value="SusD"/>
    <property type="match status" value="1"/>
</dbReference>
<evidence type="ECO:0000256" key="1">
    <source>
        <dbReference type="ARBA" id="ARBA00004442"/>
    </source>
</evidence>
<keyword evidence="9" id="KW-1185">Reference proteome</keyword>
<evidence type="ECO:0000256" key="3">
    <source>
        <dbReference type="ARBA" id="ARBA00022729"/>
    </source>
</evidence>
<name>A0A1I2RIX3_9BACT</name>
<dbReference type="EMBL" id="FOOT01000002">
    <property type="protein sequence ID" value="SFG37801.1"/>
    <property type="molecule type" value="Genomic_DNA"/>
</dbReference>
<dbReference type="Pfam" id="PF07980">
    <property type="entry name" value="SusD_RagB"/>
    <property type="match status" value="1"/>
</dbReference>
<evidence type="ECO:0000313" key="9">
    <source>
        <dbReference type="Proteomes" id="UP000198724"/>
    </source>
</evidence>
<organism evidence="8 9">
    <name type="scientific">Pontibacter chinhatensis</name>
    <dbReference type="NCBI Taxonomy" id="1436961"/>
    <lineage>
        <taxon>Bacteria</taxon>
        <taxon>Pseudomonadati</taxon>
        <taxon>Bacteroidota</taxon>
        <taxon>Cytophagia</taxon>
        <taxon>Cytophagales</taxon>
        <taxon>Hymenobacteraceae</taxon>
        <taxon>Pontibacter</taxon>
    </lineage>
</organism>
<feature type="domain" description="SusD-like N-terminal" evidence="7">
    <location>
        <begin position="69"/>
        <end position="225"/>
    </location>
</feature>
<evidence type="ECO:0000313" key="8">
    <source>
        <dbReference type="EMBL" id="SFG37801.1"/>
    </source>
</evidence>